<keyword evidence="11" id="KW-1185">Reference proteome</keyword>
<protein>
    <submittedName>
        <fullName evidence="10">Branched-chain amino acid ABC transporter permease</fullName>
    </submittedName>
</protein>
<dbReference type="InterPro" id="IPR052157">
    <property type="entry name" value="BCAA_transport_permease"/>
</dbReference>
<name>A0A1V2IDH2_9ACTN</name>
<evidence type="ECO:0000256" key="6">
    <source>
        <dbReference type="ARBA" id="ARBA00022989"/>
    </source>
</evidence>
<evidence type="ECO:0000256" key="2">
    <source>
        <dbReference type="ARBA" id="ARBA00022448"/>
    </source>
</evidence>
<keyword evidence="4 9" id="KW-0812">Transmembrane</keyword>
<keyword evidence="5" id="KW-0029">Amino-acid transport</keyword>
<dbReference type="PANTHER" id="PTHR11795">
    <property type="entry name" value="BRANCHED-CHAIN AMINO ACID TRANSPORT SYSTEM PERMEASE PROTEIN LIVH"/>
    <property type="match status" value="1"/>
</dbReference>
<feature type="transmembrane region" description="Helical" evidence="9">
    <location>
        <begin position="193"/>
        <end position="212"/>
    </location>
</feature>
<dbReference type="AlphaFoldDB" id="A0A1V2IDH2"/>
<organism evidence="10 11">
    <name type="scientific">Pseudofrankia asymbiotica</name>
    <dbReference type="NCBI Taxonomy" id="1834516"/>
    <lineage>
        <taxon>Bacteria</taxon>
        <taxon>Bacillati</taxon>
        <taxon>Actinomycetota</taxon>
        <taxon>Actinomycetes</taxon>
        <taxon>Frankiales</taxon>
        <taxon>Frankiaceae</taxon>
        <taxon>Pseudofrankia</taxon>
    </lineage>
</organism>
<keyword evidence="2" id="KW-0813">Transport</keyword>
<keyword evidence="3" id="KW-1003">Cell membrane</keyword>
<reference evidence="11" key="1">
    <citation type="submission" date="2016-10" db="EMBL/GenBank/DDBJ databases">
        <title>Frankia sp. NRRL B-16386 Genome sequencing.</title>
        <authorList>
            <person name="Ghodhbane-Gtari F."/>
            <person name="Swanson E."/>
            <person name="Gueddou A."/>
            <person name="Hezbri K."/>
            <person name="Ktari K."/>
            <person name="Nouioui I."/>
            <person name="Morris K."/>
            <person name="Simpson S."/>
            <person name="Abebe-Akele F."/>
            <person name="Thomas K."/>
            <person name="Gtari M."/>
            <person name="Tisa L.S."/>
        </authorList>
    </citation>
    <scope>NUCLEOTIDE SEQUENCE [LARGE SCALE GENOMIC DNA]</scope>
    <source>
        <strain evidence="11">NRRL B-16386</strain>
    </source>
</reference>
<comment type="caution">
    <text evidence="10">The sequence shown here is derived from an EMBL/GenBank/DDBJ whole genome shotgun (WGS) entry which is preliminary data.</text>
</comment>
<dbReference type="RefSeq" id="WP_076816138.1">
    <property type="nucleotide sequence ID" value="NZ_MOMC01000019.1"/>
</dbReference>
<feature type="transmembrane region" description="Helical" evidence="9">
    <location>
        <begin position="57"/>
        <end position="77"/>
    </location>
</feature>
<evidence type="ECO:0000256" key="4">
    <source>
        <dbReference type="ARBA" id="ARBA00022692"/>
    </source>
</evidence>
<feature type="transmembrane region" description="Helical" evidence="9">
    <location>
        <begin position="12"/>
        <end position="29"/>
    </location>
</feature>
<gene>
    <name evidence="10" type="ORF">BL253_11040</name>
</gene>
<evidence type="ECO:0000256" key="8">
    <source>
        <dbReference type="ARBA" id="ARBA00037998"/>
    </source>
</evidence>
<dbReference type="Pfam" id="PF02653">
    <property type="entry name" value="BPD_transp_2"/>
    <property type="match status" value="1"/>
</dbReference>
<comment type="similarity">
    <text evidence="8">Belongs to the binding-protein-dependent transport system permease family. LivHM subfamily.</text>
</comment>
<dbReference type="InterPro" id="IPR001851">
    <property type="entry name" value="ABC_transp_permease"/>
</dbReference>
<feature type="transmembrane region" description="Helical" evidence="9">
    <location>
        <begin position="270"/>
        <end position="289"/>
    </location>
</feature>
<feature type="transmembrane region" description="Helical" evidence="9">
    <location>
        <begin position="147"/>
        <end position="172"/>
    </location>
</feature>
<dbReference type="GO" id="GO:0006865">
    <property type="term" value="P:amino acid transport"/>
    <property type="evidence" value="ECO:0007669"/>
    <property type="project" value="UniProtKB-KW"/>
</dbReference>
<dbReference type="CDD" id="cd06582">
    <property type="entry name" value="TM_PBP1_LivH_like"/>
    <property type="match status" value="1"/>
</dbReference>
<proteinExistence type="inferred from homology"/>
<accession>A0A1V2IDH2</accession>
<evidence type="ECO:0000256" key="9">
    <source>
        <dbReference type="SAM" id="Phobius"/>
    </source>
</evidence>
<dbReference type="GO" id="GO:0005886">
    <property type="term" value="C:plasma membrane"/>
    <property type="evidence" value="ECO:0007669"/>
    <property type="project" value="UniProtKB-SubCell"/>
</dbReference>
<sequence length="303" mass="30825">MTTFVSLLVNGISQGAVYALIALGFVIIFKASEVLNFAHGSMLFVGAYVTARLAGSIGFAAAVTIGVAGTALLAVALERLLFSRVGRGTGLASQGQVAALTIMTLGLDIVIATDLTRRIGSRVLSLDQPWGTGAFSVGGVGLSYNRLIAMGTAAVLILAFFAAFRFTGWGVALRASAEDAEAAALMGIRHWQVSALAWLVAGGLAAVAAVFLTGSPTPGLDPSIRTVAFLAFPAAIIGGLDSTTGALAGGVLVGVVQSLIAGYAEHLRFLGGDFGGAVPYVLMLAVLLARPTGLFGTRELARV</sequence>
<comment type="subcellular location">
    <subcellularLocation>
        <location evidence="1">Cell membrane</location>
        <topology evidence="1">Multi-pass membrane protein</topology>
    </subcellularLocation>
</comment>
<dbReference type="EMBL" id="MOMC01000019">
    <property type="protein sequence ID" value="ONH31060.1"/>
    <property type="molecule type" value="Genomic_DNA"/>
</dbReference>
<dbReference type="Proteomes" id="UP000188929">
    <property type="component" value="Unassembled WGS sequence"/>
</dbReference>
<evidence type="ECO:0000256" key="5">
    <source>
        <dbReference type="ARBA" id="ARBA00022970"/>
    </source>
</evidence>
<evidence type="ECO:0000256" key="1">
    <source>
        <dbReference type="ARBA" id="ARBA00004651"/>
    </source>
</evidence>
<evidence type="ECO:0000256" key="3">
    <source>
        <dbReference type="ARBA" id="ARBA00022475"/>
    </source>
</evidence>
<evidence type="ECO:0000256" key="7">
    <source>
        <dbReference type="ARBA" id="ARBA00023136"/>
    </source>
</evidence>
<dbReference type="STRING" id="1834516.BL253_11040"/>
<dbReference type="GO" id="GO:0022857">
    <property type="term" value="F:transmembrane transporter activity"/>
    <property type="evidence" value="ECO:0007669"/>
    <property type="project" value="InterPro"/>
</dbReference>
<evidence type="ECO:0000313" key="10">
    <source>
        <dbReference type="EMBL" id="ONH31060.1"/>
    </source>
</evidence>
<keyword evidence="7 9" id="KW-0472">Membrane</keyword>
<keyword evidence="6 9" id="KW-1133">Transmembrane helix</keyword>
<feature type="transmembrane region" description="Helical" evidence="9">
    <location>
        <begin position="97"/>
        <end position="116"/>
    </location>
</feature>
<dbReference type="PANTHER" id="PTHR11795:SF450">
    <property type="entry name" value="ABC TRANSPORTER PERMEASE PROTEIN"/>
    <property type="match status" value="1"/>
</dbReference>
<evidence type="ECO:0000313" key="11">
    <source>
        <dbReference type="Proteomes" id="UP000188929"/>
    </source>
</evidence>
<dbReference type="OrthoDB" id="9807115at2"/>